<organism evidence="3 4">
    <name type="scientific">Ceratocystis fimbriata CBS 114723</name>
    <dbReference type="NCBI Taxonomy" id="1035309"/>
    <lineage>
        <taxon>Eukaryota</taxon>
        <taxon>Fungi</taxon>
        <taxon>Dikarya</taxon>
        <taxon>Ascomycota</taxon>
        <taxon>Pezizomycotina</taxon>
        <taxon>Sordariomycetes</taxon>
        <taxon>Hypocreomycetidae</taxon>
        <taxon>Microascales</taxon>
        <taxon>Ceratocystidaceae</taxon>
        <taxon>Ceratocystis</taxon>
    </lineage>
</organism>
<reference evidence="3 4" key="1">
    <citation type="journal article" date="2013" name="Fungal Biol.">
        <title>Analysis of microsatellite markers in the genome of the plant pathogen Ceratocystis fimbriata.</title>
        <authorList>
            <person name="Simpson M.C."/>
            <person name="Wilken P.M."/>
            <person name="Coetzee M.P."/>
            <person name="Wingfield M.J."/>
            <person name="Wingfield B.D."/>
        </authorList>
    </citation>
    <scope>NUCLEOTIDE SEQUENCE [LARGE SCALE GENOMIC DNA]</scope>
    <source>
        <strain evidence="3 4">CBS 114723</strain>
    </source>
</reference>
<dbReference type="SMART" id="SM01100">
    <property type="entry name" value="CRAL_TRIO_N"/>
    <property type="match status" value="1"/>
</dbReference>
<dbReference type="PROSITE" id="PS50191">
    <property type="entry name" value="CRAL_TRIO"/>
    <property type="match status" value="1"/>
</dbReference>
<evidence type="ECO:0000256" key="1">
    <source>
        <dbReference type="SAM" id="MobiDB-lite"/>
    </source>
</evidence>
<feature type="region of interest" description="Disordered" evidence="1">
    <location>
        <begin position="317"/>
        <end position="344"/>
    </location>
</feature>
<dbReference type="OrthoDB" id="75724at2759"/>
<feature type="region of interest" description="Disordered" evidence="1">
    <location>
        <begin position="1"/>
        <end position="26"/>
    </location>
</feature>
<name>A0A2C5XJL8_9PEZI</name>
<proteinExistence type="predicted"/>
<evidence type="ECO:0000313" key="3">
    <source>
        <dbReference type="EMBL" id="PHH55860.1"/>
    </source>
</evidence>
<evidence type="ECO:0000259" key="2">
    <source>
        <dbReference type="PROSITE" id="PS50191"/>
    </source>
</evidence>
<dbReference type="Proteomes" id="UP000222788">
    <property type="component" value="Unassembled WGS sequence"/>
</dbReference>
<dbReference type="PANTHER" id="PTHR45824">
    <property type="entry name" value="GH16843P"/>
    <property type="match status" value="1"/>
</dbReference>
<dbReference type="Pfam" id="PF03765">
    <property type="entry name" value="CRAL_TRIO_N"/>
    <property type="match status" value="1"/>
</dbReference>
<dbReference type="EMBL" id="APWK03000007">
    <property type="protein sequence ID" value="PHH55860.1"/>
    <property type="molecule type" value="Genomic_DNA"/>
</dbReference>
<keyword evidence="4" id="KW-1185">Reference proteome</keyword>
<dbReference type="STRING" id="1035309.A0A2C5XJL8"/>
<dbReference type="AlphaFoldDB" id="A0A2C5XJL8"/>
<dbReference type="GO" id="GO:0008526">
    <property type="term" value="F:phosphatidylinositol transfer activity"/>
    <property type="evidence" value="ECO:0007669"/>
    <property type="project" value="TreeGrafter"/>
</dbReference>
<feature type="domain" description="CRAL-TRIO" evidence="2">
    <location>
        <begin position="105"/>
        <end position="261"/>
    </location>
</feature>
<dbReference type="InterPro" id="IPR036865">
    <property type="entry name" value="CRAL-TRIO_dom_sf"/>
</dbReference>
<dbReference type="SMART" id="SM00516">
    <property type="entry name" value="SEC14"/>
    <property type="match status" value="1"/>
</dbReference>
<evidence type="ECO:0000313" key="4">
    <source>
        <dbReference type="Proteomes" id="UP000222788"/>
    </source>
</evidence>
<gene>
    <name evidence="3" type="ORF">CFIMG_002654RA</name>
</gene>
<dbReference type="SUPFAM" id="SSF46938">
    <property type="entry name" value="CRAL/TRIO N-terminal domain"/>
    <property type="match status" value="1"/>
</dbReference>
<dbReference type="Pfam" id="PF00650">
    <property type="entry name" value="CRAL_TRIO"/>
    <property type="match status" value="1"/>
</dbReference>
<sequence>MDQVVKTPLAQPAPGCTPSPRTPLTAEEETKYKSLLARSRGWAELPSTKGKAGPLTDDERMWLTRECLERYLRATKWNEQEAEKRVLGTLTWRREFGLDELTPEHISPENETGKQMIYGFDKECRPCLYLSPGRQNTQASHRQVEHLAFMVERVLDLLPPGQETLALLINFKPAKGQKSSGPSLSLAKECLNMLQMHYPERLGRALIINVPWVIWGFFKLITPFIDPRTVVKLKFNEVMSQYVPEEQLWNEFEGGKLNFEYDHSVFWPALWKMTQDSNAARKERWVAGGKHIGEHESYLFGGDDKGLAASLAAGSAVAGKSEANNPKADANTTAVKAEKETSTA</sequence>
<dbReference type="InterPro" id="IPR036273">
    <property type="entry name" value="CRAL/TRIO_N_dom_sf"/>
</dbReference>
<dbReference type="PANTHER" id="PTHR45824:SF29">
    <property type="entry name" value="GH16843P"/>
    <property type="match status" value="1"/>
</dbReference>
<reference evidence="3 4" key="2">
    <citation type="journal article" date="2013" name="IMA Fungus">
        <title>IMA Genome-F 1: Ceratocystis fimbriata: Draft nuclear genome sequence for the plant pathogen, Ceratocystis fimbriata.</title>
        <authorList>
            <person name="Wilken P.M."/>
            <person name="Steenkamp E.T."/>
            <person name="Wingfield M.J."/>
            <person name="de Beer Z.W."/>
            <person name="Wingfield B.D."/>
        </authorList>
    </citation>
    <scope>NUCLEOTIDE SEQUENCE [LARGE SCALE GENOMIC DNA]</scope>
    <source>
        <strain evidence="3 4">CBS 114723</strain>
    </source>
</reference>
<accession>A0A2C5XJL8</accession>
<dbReference type="InterPro" id="IPR001251">
    <property type="entry name" value="CRAL-TRIO_dom"/>
</dbReference>
<dbReference type="CDD" id="cd00170">
    <property type="entry name" value="SEC14"/>
    <property type="match status" value="1"/>
</dbReference>
<dbReference type="SUPFAM" id="SSF52087">
    <property type="entry name" value="CRAL/TRIO domain"/>
    <property type="match status" value="1"/>
</dbReference>
<dbReference type="InterPro" id="IPR052578">
    <property type="entry name" value="PI_Transfer_CRAL-TRIO"/>
</dbReference>
<dbReference type="Gene3D" id="3.40.525.10">
    <property type="entry name" value="CRAL-TRIO lipid binding domain"/>
    <property type="match status" value="1"/>
</dbReference>
<dbReference type="InterPro" id="IPR011074">
    <property type="entry name" value="CRAL/TRIO_N_dom"/>
</dbReference>
<comment type="caution">
    <text evidence="3">The sequence shown here is derived from an EMBL/GenBank/DDBJ whole genome shotgun (WGS) entry which is preliminary data.</text>
</comment>
<protein>
    <submittedName>
        <fullName evidence="3">CRAL-TRIO domain-containing protein C23B6.04c</fullName>
    </submittedName>
</protein>